<organism evidence="1 2">
    <name type="scientific">Dorcoceras hygrometricum</name>
    <dbReference type="NCBI Taxonomy" id="472368"/>
    <lineage>
        <taxon>Eukaryota</taxon>
        <taxon>Viridiplantae</taxon>
        <taxon>Streptophyta</taxon>
        <taxon>Embryophyta</taxon>
        <taxon>Tracheophyta</taxon>
        <taxon>Spermatophyta</taxon>
        <taxon>Magnoliopsida</taxon>
        <taxon>eudicotyledons</taxon>
        <taxon>Gunneridae</taxon>
        <taxon>Pentapetalae</taxon>
        <taxon>asterids</taxon>
        <taxon>lamiids</taxon>
        <taxon>Lamiales</taxon>
        <taxon>Gesneriaceae</taxon>
        <taxon>Didymocarpoideae</taxon>
        <taxon>Trichosporeae</taxon>
        <taxon>Loxocarpinae</taxon>
        <taxon>Dorcoceras</taxon>
    </lineage>
</organism>
<dbReference type="GO" id="GO:0000428">
    <property type="term" value="C:DNA-directed RNA polymerase complex"/>
    <property type="evidence" value="ECO:0007669"/>
    <property type="project" value="UniProtKB-KW"/>
</dbReference>
<gene>
    <name evidence="1" type="ORF">F511_24609</name>
</gene>
<name>A0A2Z7CBR5_9LAMI</name>
<dbReference type="EMBL" id="KQ997537">
    <property type="protein sequence ID" value="KZV44123.1"/>
    <property type="molecule type" value="Genomic_DNA"/>
</dbReference>
<evidence type="ECO:0000313" key="2">
    <source>
        <dbReference type="Proteomes" id="UP000250235"/>
    </source>
</evidence>
<dbReference type="Proteomes" id="UP000250235">
    <property type="component" value="Unassembled WGS sequence"/>
</dbReference>
<sequence length="162" mass="17662">MLLKTARTTQDSTMLLRSAHATQNSATLIGTGLATQNSTQPLRSALLYQISTALPGQHSWTDQHMLPDQHISISSTKCYLISTALIRSAQLDCISSVIPDQHNSIGSSPLDRSIDRSLSAHLNLDQHSRSNLYSSTTISTARSNQHSSIKIITYPSHLISPI</sequence>
<keyword evidence="1" id="KW-0240">DNA-directed RNA polymerase</keyword>
<keyword evidence="1" id="KW-0804">Transcription</keyword>
<proteinExistence type="predicted"/>
<dbReference type="AlphaFoldDB" id="A0A2Z7CBR5"/>
<keyword evidence="2" id="KW-1185">Reference proteome</keyword>
<evidence type="ECO:0000313" key="1">
    <source>
        <dbReference type="EMBL" id="KZV44123.1"/>
    </source>
</evidence>
<reference evidence="1 2" key="1">
    <citation type="journal article" date="2015" name="Proc. Natl. Acad. Sci. U.S.A.">
        <title>The resurrection genome of Boea hygrometrica: A blueprint for survival of dehydration.</title>
        <authorList>
            <person name="Xiao L."/>
            <person name="Yang G."/>
            <person name="Zhang L."/>
            <person name="Yang X."/>
            <person name="Zhao S."/>
            <person name="Ji Z."/>
            <person name="Zhou Q."/>
            <person name="Hu M."/>
            <person name="Wang Y."/>
            <person name="Chen M."/>
            <person name="Xu Y."/>
            <person name="Jin H."/>
            <person name="Xiao X."/>
            <person name="Hu G."/>
            <person name="Bao F."/>
            <person name="Hu Y."/>
            <person name="Wan P."/>
            <person name="Li L."/>
            <person name="Deng X."/>
            <person name="Kuang T."/>
            <person name="Xiang C."/>
            <person name="Zhu J.K."/>
            <person name="Oliver M.J."/>
            <person name="He Y."/>
        </authorList>
    </citation>
    <scope>NUCLEOTIDE SEQUENCE [LARGE SCALE GENOMIC DNA]</scope>
    <source>
        <strain evidence="2">cv. XS01</strain>
    </source>
</reference>
<accession>A0A2Z7CBR5</accession>
<protein>
    <submittedName>
        <fullName evidence="1">DNA-directed RNA polymerase V subunit 1</fullName>
    </submittedName>
</protein>